<evidence type="ECO:0000313" key="3">
    <source>
        <dbReference type="Proteomes" id="UP000199041"/>
    </source>
</evidence>
<dbReference type="EMBL" id="FNQY01000006">
    <property type="protein sequence ID" value="SEA02292.1"/>
    <property type="molecule type" value="Genomic_DNA"/>
</dbReference>
<dbReference type="InterPro" id="IPR024302">
    <property type="entry name" value="SusD-like"/>
</dbReference>
<gene>
    <name evidence="2" type="ORF">SAMN05192529_10689</name>
</gene>
<evidence type="ECO:0000256" key="1">
    <source>
        <dbReference type="SAM" id="SignalP"/>
    </source>
</evidence>
<keyword evidence="1" id="KW-0732">Signal</keyword>
<accession>A0A1H3XUS6</accession>
<dbReference type="STRING" id="551991.SAMN05192529_10689"/>
<dbReference type="PROSITE" id="PS51257">
    <property type="entry name" value="PROKAR_LIPOPROTEIN"/>
    <property type="match status" value="1"/>
</dbReference>
<reference evidence="2 3" key="1">
    <citation type="submission" date="2016-10" db="EMBL/GenBank/DDBJ databases">
        <authorList>
            <person name="de Groot N.N."/>
        </authorList>
    </citation>
    <scope>NUCLEOTIDE SEQUENCE [LARGE SCALE GENOMIC DNA]</scope>
    <source>
        <strain evidence="2 3">Vu-144</strain>
    </source>
</reference>
<feature type="chain" id="PRO_5011713864" evidence="1">
    <location>
        <begin position="28"/>
        <end position="535"/>
    </location>
</feature>
<dbReference type="AlphaFoldDB" id="A0A1H3XUS6"/>
<dbReference type="OrthoDB" id="843771at2"/>
<feature type="signal peptide" evidence="1">
    <location>
        <begin position="1"/>
        <end position="27"/>
    </location>
</feature>
<dbReference type="InterPro" id="IPR011990">
    <property type="entry name" value="TPR-like_helical_dom_sf"/>
</dbReference>
<dbReference type="SUPFAM" id="SSF48452">
    <property type="entry name" value="TPR-like"/>
    <property type="match status" value="1"/>
</dbReference>
<name>A0A1H3XUS6_9BACT</name>
<evidence type="ECO:0000313" key="2">
    <source>
        <dbReference type="EMBL" id="SEA02292.1"/>
    </source>
</evidence>
<sequence length="535" mass="58827">MNLHTKNIFKIKYPVKSLLVLSGLLFAFGSCTKDFESYNTNPTSLNDEQTLSILTTAFGPIEQAIYSNYQTAQNLSADAYSGYMMSPTPFSANYNLNYAMTDNWNVNGFRDPYTQVMAPIKKIAEAGAREKLPELWGVALLIQVEAMDRVTDRFGPIPYTLAGTSLKSVAYDDQKTVYETFFKQIDTAVANLTTYVAAHPGESSLGDGDLIYGGDFTEWIKFANSLRLRLAMRVSVVDPELAKEQGEKALAQSEGLLSTPADDAAISQGGGRNNDLWQITESWGDNRLGAALGTYLNGYNDPRLSEYATPATDAKLDGKYIGIRIGIAINAKADYEGYASLNTGKNFTQTSAQMIMTAAECWFLKAEAALRGWTGAGDVKEDYETGIQTSMDQWGVEIGNYLSDNTSKEAAYEDPKNAANNSPALSTITIKWDGAASKEVQLERIITQKWIAMFPDGQEAWAEYRRTGYPKLFPVVHNNSGGKISTEDQVRRIPYPSIEYSTDNGTAVTDAVKNLLGGEDNGGTRLWWDVKGTNF</sequence>
<dbReference type="Pfam" id="PF12741">
    <property type="entry name" value="SusD-like"/>
    <property type="match status" value="1"/>
</dbReference>
<keyword evidence="3" id="KW-1185">Reference proteome</keyword>
<proteinExistence type="predicted"/>
<dbReference type="RefSeq" id="WP_091395627.1">
    <property type="nucleotide sequence ID" value="NZ_FNQY01000006.1"/>
</dbReference>
<protein>
    <submittedName>
        <fullName evidence="2">Susd and RagB outer membrane lipoprotein</fullName>
    </submittedName>
</protein>
<dbReference type="Gene3D" id="1.25.40.390">
    <property type="match status" value="1"/>
</dbReference>
<dbReference type="Proteomes" id="UP000199041">
    <property type="component" value="Unassembled WGS sequence"/>
</dbReference>
<organism evidence="2 3">
    <name type="scientific">Arachidicoccus rhizosphaerae</name>
    <dbReference type="NCBI Taxonomy" id="551991"/>
    <lineage>
        <taxon>Bacteria</taxon>
        <taxon>Pseudomonadati</taxon>
        <taxon>Bacteroidota</taxon>
        <taxon>Chitinophagia</taxon>
        <taxon>Chitinophagales</taxon>
        <taxon>Chitinophagaceae</taxon>
        <taxon>Arachidicoccus</taxon>
    </lineage>
</organism>
<keyword evidence="2" id="KW-0449">Lipoprotein</keyword>